<dbReference type="GO" id="GO:0005634">
    <property type="term" value="C:nucleus"/>
    <property type="evidence" value="ECO:0007669"/>
    <property type="project" value="UniProtKB-SubCell"/>
</dbReference>
<dbReference type="EMBL" id="JAGTJQ010000001">
    <property type="protein sequence ID" value="KAH7039669.1"/>
    <property type="molecule type" value="Genomic_DNA"/>
</dbReference>
<evidence type="ECO:0000256" key="2">
    <source>
        <dbReference type="ARBA" id="ARBA00023242"/>
    </source>
</evidence>
<feature type="region of interest" description="Disordered" evidence="4">
    <location>
        <begin position="55"/>
        <end position="146"/>
    </location>
</feature>
<keyword evidence="3" id="KW-0175">Coiled coil</keyword>
<keyword evidence="2" id="KW-0539">Nucleus</keyword>
<evidence type="ECO:0000256" key="3">
    <source>
        <dbReference type="SAM" id="Coils"/>
    </source>
</evidence>
<evidence type="ECO:0000313" key="7">
    <source>
        <dbReference type="Proteomes" id="UP000756346"/>
    </source>
</evidence>
<feature type="compositionally biased region" description="Basic and acidic residues" evidence="4">
    <location>
        <begin position="294"/>
        <end position="309"/>
    </location>
</feature>
<feature type="region of interest" description="Disordered" evidence="4">
    <location>
        <begin position="214"/>
        <end position="350"/>
    </location>
</feature>
<reference evidence="6" key="1">
    <citation type="journal article" date="2021" name="Nat. Commun.">
        <title>Genetic determinants of endophytism in the Arabidopsis root mycobiome.</title>
        <authorList>
            <person name="Mesny F."/>
            <person name="Miyauchi S."/>
            <person name="Thiergart T."/>
            <person name="Pickel B."/>
            <person name="Atanasova L."/>
            <person name="Karlsson M."/>
            <person name="Huettel B."/>
            <person name="Barry K.W."/>
            <person name="Haridas S."/>
            <person name="Chen C."/>
            <person name="Bauer D."/>
            <person name="Andreopoulos W."/>
            <person name="Pangilinan J."/>
            <person name="LaButti K."/>
            <person name="Riley R."/>
            <person name="Lipzen A."/>
            <person name="Clum A."/>
            <person name="Drula E."/>
            <person name="Henrissat B."/>
            <person name="Kohler A."/>
            <person name="Grigoriev I.V."/>
            <person name="Martin F.M."/>
            <person name="Hacquard S."/>
        </authorList>
    </citation>
    <scope>NUCLEOTIDE SEQUENCE</scope>
    <source>
        <strain evidence="6">MPI-CAGE-CH-0230</strain>
    </source>
</reference>
<sequence>MSSRFVSAGTILAGSDGRSTTTTTTGGVIEGAAATTAGGPAAGRQPLNKSGIVSAVGLGSAGGEARPQQKLLQQETREPHAQSHEPTTETTASPSPSSLSVVATTTATDPATQARQAEWAAVQASLESERREREARRRAEAQGEGEKSLFAILQENKAAKQAAFEEANRIRNQFRALDDDEIEFLDGVKDRKRAEEERRRREVEEGLAAFREAQKGGAGAGAGQDGAVLLEGAGDGGATTAATAGDAEVSWEHSGRKRKREKDGSGAVKIGGLKGVKRKTSVPEGGSSGTAPEQQKKSQADSASPDKRGAAFAPATQKSEQAPAKTTGPVPAPKAKASLVAYGSDDSDED</sequence>
<feature type="region of interest" description="Disordered" evidence="4">
    <location>
        <begin position="1"/>
        <end position="28"/>
    </location>
</feature>
<dbReference type="RefSeq" id="XP_046017724.1">
    <property type="nucleotide sequence ID" value="XM_046156170.1"/>
</dbReference>
<accession>A0A9P8YIK2</accession>
<comment type="caution">
    <text evidence="6">The sequence shown here is derived from an EMBL/GenBank/DDBJ whole genome shotgun (WGS) entry which is preliminary data.</text>
</comment>
<protein>
    <submittedName>
        <fullName evidence="6">N-terminal domain of NEFA-interacting nuclear protein NIP30-domain-containing protein</fullName>
    </submittedName>
</protein>
<dbReference type="AlphaFoldDB" id="A0A9P8YIK2"/>
<dbReference type="GeneID" id="70185716"/>
<feature type="coiled-coil region" evidence="3">
    <location>
        <begin position="153"/>
        <end position="213"/>
    </location>
</feature>
<feature type="compositionally biased region" description="Basic and acidic residues" evidence="4">
    <location>
        <begin position="75"/>
        <end position="87"/>
    </location>
</feature>
<evidence type="ECO:0000313" key="6">
    <source>
        <dbReference type="EMBL" id="KAH7039669.1"/>
    </source>
</evidence>
<evidence type="ECO:0000256" key="1">
    <source>
        <dbReference type="ARBA" id="ARBA00004123"/>
    </source>
</evidence>
<proteinExistence type="predicted"/>
<dbReference type="InterPro" id="IPR039845">
    <property type="entry name" value="FAM192A"/>
</dbReference>
<name>A0A9P8YIK2_9PEZI</name>
<dbReference type="OrthoDB" id="75807at2759"/>
<gene>
    <name evidence="6" type="ORF">B0I36DRAFT_343529</name>
</gene>
<dbReference type="Proteomes" id="UP000756346">
    <property type="component" value="Unassembled WGS sequence"/>
</dbReference>
<keyword evidence="7" id="KW-1185">Reference proteome</keyword>
<dbReference type="InterPro" id="IPR019331">
    <property type="entry name" value="FAM192A/Fyv6_N"/>
</dbReference>
<evidence type="ECO:0000256" key="4">
    <source>
        <dbReference type="SAM" id="MobiDB-lite"/>
    </source>
</evidence>
<dbReference type="Pfam" id="PF10187">
    <property type="entry name" value="FAM192A_Fyv6_N"/>
    <property type="match status" value="1"/>
</dbReference>
<evidence type="ECO:0000259" key="5">
    <source>
        <dbReference type="Pfam" id="PF10187"/>
    </source>
</evidence>
<feature type="compositionally biased region" description="Low complexity" evidence="4">
    <location>
        <begin position="88"/>
        <end position="117"/>
    </location>
</feature>
<dbReference type="PANTHER" id="PTHR13495">
    <property type="entry name" value="NEFA-INTERACTING NUCLEAR PROTEIN NIP30"/>
    <property type="match status" value="1"/>
</dbReference>
<feature type="compositionally biased region" description="Basic and acidic residues" evidence="4">
    <location>
        <begin position="127"/>
        <end position="146"/>
    </location>
</feature>
<feature type="compositionally biased region" description="Low complexity" evidence="4">
    <location>
        <begin position="13"/>
        <end position="28"/>
    </location>
</feature>
<dbReference type="PANTHER" id="PTHR13495:SF0">
    <property type="entry name" value="PSME3-INTERACTING PROTEIN"/>
    <property type="match status" value="1"/>
</dbReference>
<organism evidence="6 7">
    <name type="scientific">Microdochium trichocladiopsis</name>
    <dbReference type="NCBI Taxonomy" id="1682393"/>
    <lineage>
        <taxon>Eukaryota</taxon>
        <taxon>Fungi</taxon>
        <taxon>Dikarya</taxon>
        <taxon>Ascomycota</taxon>
        <taxon>Pezizomycotina</taxon>
        <taxon>Sordariomycetes</taxon>
        <taxon>Xylariomycetidae</taxon>
        <taxon>Xylariales</taxon>
        <taxon>Microdochiaceae</taxon>
        <taxon>Microdochium</taxon>
    </lineage>
</organism>
<comment type="subcellular location">
    <subcellularLocation>
        <location evidence="1">Nucleus</location>
    </subcellularLocation>
</comment>
<feature type="domain" description="FAM192A/Fyv6 N-terminal" evidence="5">
    <location>
        <begin position="105"/>
        <end position="211"/>
    </location>
</feature>
<feature type="compositionally biased region" description="Low complexity" evidence="4">
    <location>
        <begin position="238"/>
        <end position="247"/>
    </location>
</feature>